<proteinExistence type="predicted"/>
<name>A0A0L0QLG8_VIRPA</name>
<accession>A0A0L0QLG8</accession>
<gene>
    <name evidence="1" type="ORF">AFK71_12710</name>
</gene>
<evidence type="ECO:0000313" key="1">
    <source>
        <dbReference type="EMBL" id="KNE19364.1"/>
    </source>
</evidence>
<dbReference type="Proteomes" id="UP000036780">
    <property type="component" value="Unassembled WGS sequence"/>
</dbReference>
<sequence>MGQHVHFECFLVYGMVVKVMVDPQKVLYGDYNSRFGDLMNYKVYHFTQGQLKTSYTYDALKTIHPTRTFCSI</sequence>
<keyword evidence="2" id="KW-1185">Reference proteome</keyword>
<comment type="caution">
    <text evidence="1">The sequence shown here is derived from an EMBL/GenBank/DDBJ whole genome shotgun (WGS) entry which is preliminary data.</text>
</comment>
<dbReference type="PATRIC" id="fig|1473.5.peg.1118"/>
<dbReference type="EMBL" id="LGTO01000007">
    <property type="protein sequence ID" value="KNE19364.1"/>
    <property type="molecule type" value="Genomic_DNA"/>
</dbReference>
<dbReference type="AlphaFoldDB" id="A0A0L0QLG8"/>
<reference evidence="2" key="1">
    <citation type="submission" date="2015-07" db="EMBL/GenBank/DDBJ databases">
        <title>Fjat-10053 dsm26.</title>
        <authorList>
            <person name="Liu B."/>
            <person name="Wang J."/>
            <person name="Zhu Y."/>
            <person name="Liu G."/>
            <person name="Chen Q."/>
            <person name="Chen Z."/>
            <person name="Lan J."/>
            <person name="Che J."/>
            <person name="Ge C."/>
            <person name="Shi H."/>
            <person name="Pan Z."/>
            <person name="Liu X."/>
        </authorList>
    </citation>
    <scope>NUCLEOTIDE SEQUENCE [LARGE SCALE GENOMIC DNA]</scope>
    <source>
        <strain evidence="2">DSM 26</strain>
    </source>
</reference>
<protein>
    <submittedName>
        <fullName evidence="1">Uncharacterized protein</fullName>
    </submittedName>
</protein>
<evidence type="ECO:0000313" key="2">
    <source>
        <dbReference type="Proteomes" id="UP000036780"/>
    </source>
</evidence>
<organism evidence="1 2">
    <name type="scientific">Virgibacillus pantothenticus</name>
    <dbReference type="NCBI Taxonomy" id="1473"/>
    <lineage>
        <taxon>Bacteria</taxon>
        <taxon>Bacillati</taxon>
        <taxon>Bacillota</taxon>
        <taxon>Bacilli</taxon>
        <taxon>Bacillales</taxon>
        <taxon>Bacillaceae</taxon>
        <taxon>Virgibacillus</taxon>
    </lineage>
</organism>